<evidence type="ECO:0000256" key="6">
    <source>
        <dbReference type="ARBA" id="ARBA00023136"/>
    </source>
</evidence>
<dbReference type="KEGG" id="pht:BLM14_19935"/>
<gene>
    <name evidence="9" type="ORF">B5P45_17880</name>
</gene>
<keyword evidence="3" id="KW-1003">Cell membrane</keyword>
<dbReference type="Proteomes" id="UP000232163">
    <property type="component" value="Unassembled WGS sequence"/>
</dbReference>
<evidence type="ECO:0000256" key="1">
    <source>
        <dbReference type="ARBA" id="ARBA00004162"/>
    </source>
</evidence>
<feature type="compositionally biased region" description="Gly residues" evidence="7">
    <location>
        <begin position="184"/>
        <end position="196"/>
    </location>
</feature>
<comment type="caution">
    <text evidence="9">The sequence shown here is derived from an EMBL/GenBank/DDBJ whole genome shotgun (WGS) entry which is preliminary data.</text>
</comment>
<evidence type="ECO:0000256" key="3">
    <source>
        <dbReference type="ARBA" id="ARBA00022475"/>
    </source>
</evidence>
<dbReference type="CDD" id="cd16429">
    <property type="entry name" value="VirB10"/>
    <property type="match status" value="1"/>
</dbReference>
<organism evidence="9 10">
    <name type="scientific">Phyllobacterium zundukense</name>
    <dbReference type="NCBI Taxonomy" id="1867719"/>
    <lineage>
        <taxon>Bacteria</taxon>
        <taxon>Pseudomonadati</taxon>
        <taxon>Pseudomonadota</taxon>
        <taxon>Alphaproteobacteria</taxon>
        <taxon>Hyphomicrobiales</taxon>
        <taxon>Phyllobacteriaceae</taxon>
        <taxon>Phyllobacterium</taxon>
    </lineage>
</organism>
<evidence type="ECO:0000256" key="8">
    <source>
        <dbReference type="SAM" id="Phobius"/>
    </source>
</evidence>
<dbReference type="GO" id="GO:0005886">
    <property type="term" value="C:plasma membrane"/>
    <property type="evidence" value="ECO:0007669"/>
    <property type="project" value="UniProtKB-SubCell"/>
</dbReference>
<keyword evidence="6 8" id="KW-0472">Membrane</keyword>
<comment type="similarity">
    <text evidence="2">Belongs to the TrbI/VirB10 family.</text>
</comment>
<feature type="compositionally biased region" description="Low complexity" evidence="7">
    <location>
        <begin position="169"/>
        <end position="178"/>
    </location>
</feature>
<dbReference type="Pfam" id="PF03743">
    <property type="entry name" value="TrbI"/>
    <property type="match status" value="1"/>
</dbReference>
<comment type="subcellular location">
    <subcellularLocation>
        <location evidence="1">Cell membrane</location>
        <topology evidence="1">Single-pass membrane protein</topology>
    </subcellularLocation>
</comment>
<sequence>MSDPNYQSLETGSGLGAAVRKSSVGGGRTFALALAVLGFGAIGYFLFVDDEGEIEPSEPAQGEEFVPVQSPQQQAFVPPPPPEIPTVTVPTAPPPPPPLPSAEQAPAIAAAPVEVREPDCEENATDKATHPKCIELERQRKLLERVRSNVVVIDTGNTGGEMQAMVGSGNAAAGDSSGMEAEDGLGGSASGSGGGRAADADRAFLSQMGGAGFETSVANKNKRPDAWIPQGSMIRGTLETAINSDLAGMVKAIVRQDVYSFDGRRILIPAGSSLVGDYKTGVTRGQERIFIVWTRMIRADGVSVQLGSYGTDALGRSGLTGKVDKKYWERFGPPALLTMVGGFAQYVAALGDDNDNQNVTIIDSSTGNVISVPSNNNSSGENPKQIVSETVAAGIQQMAAEAFKDSNSIQPTIDINQGAEINVFVTRDLDFSDLYPDPVRQEFERLRKARNRK</sequence>
<accession>A0A2N9VV69</accession>
<feature type="compositionally biased region" description="Pro residues" evidence="7">
    <location>
        <begin position="91"/>
        <end position="100"/>
    </location>
</feature>
<evidence type="ECO:0000313" key="9">
    <source>
        <dbReference type="EMBL" id="PIO43387.1"/>
    </source>
</evidence>
<feature type="compositionally biased region" description="Low complexity" evidence="7">
    <location>
        <begin position="66"/>
        <end position="76"/>
    </location>
</feature>
<feature type="region of interest" description="Disordered" evidence="7">
    <location>
        <begin position="169"/>
        <end position="198"/>
    </location>
</feature>
<dbReference type="InterPro" id="IPR005498">
    <property type="entry name" value="T4SS_VirB10/TraB/TrbI"/>
</dbReference>
<feature type="transmembrane region" description="Helical" evidence="8">
    <location>
        <begin position="30"/>
        <end position="47"/>
    </location>
</feature>
<dbReference type="NCBIfam" id="NF038091">
    <property type="entry name" value="T4SS_VirB10"/>
    <property type="match status" value="1"/>
</dbReference>
<dbReference type="InterPro" id="IPR047695">
    <property type="entry name" value="T4SS_VirB10/PtlG"/>
</dbReference>
<dbReference type="OrthoDB" id="9807354at2"/>
<evidence type="ECO:0000313" key="10">
    <source>
        <dbReference type="Proteomes" id="UP000232163"/>
    </source>
</evidence>
<dbReference type="AlphaFoldDB" id="A0A2N9VV69"/>
<keyword evidence="10" id="KW-1185">Reference proteome</keyword>
<evidence type="ECO:0000256" key="7">
    <source>
        <dbReference type="SAM" id="MobiDB-lite"/>
    </source>
</evidence>
<name>A0A2N9VV69_9HYPH</name>
<dbReference type="EMBL" id="MZMT01000040">
    <property type="protein sequence ID" value="PIO43387.1"/>
    <property type="molecule type" value="Genomic_DNA"/>
</dbReference>
<dbReference type="InterPro" id="IPR042217">
    <property type="entry name" value="T4SS_VirB10/TrbI"/>
</dbReference>
<reference evidence="9 10" key="1">
    <citation type="journal article" date="2017" name="Int J Environ Stud">
        <title>Does the Miocene-Pliocene relict legume Oxytropis triphylla form nitrogen-fixing nodules with a combination of bacterial strains?</title>
        <authorList>
            <person name="Safronova V."/>
            <person name="Belimov A."/>
            <person name="Sazanova A."/>
            <person name="Kuznetsova I."/>
            <person name="Popova J."/>
            <person name="Andronov E."/>
            <person name="Verkhozina A."/>
            <person name="Tikhonovich I."/>
        </authorList>
    </citation>
    <scope>NUCLEOTIDE SEQUENCE [LARGE SCALE GENOMIC DNA]</scope>
    <source>
        <strain evidence="9 10">Tri-38</strain>
    </source>
</reference>
<evidence type="ECO:0000256" key="2">
    <source>
        <dbReference type="ARBA" id="ARBA00010265"/>
    </source>
</evidence>
<proteinExistence type="inferred from homology"/>
<keyword evidence="5 8" id="KW-1133">Transmembrane helix</keyword>
<feature type="region of interest" description="Disordered" evidence="7">
    <location>
        <begin position="55"/>
        <end position="104"/>
    </location>
</feature>
<dbReference type="Gene3D" id="2.40.128.260">
    <property type="entry name" value="Type IV secretion system, VirB10/TraB/TrbI"/>
    <property type="match status" value="2"/>
</dbReference>
<evidence type="ECO:0000256" key="4">
    <source>
        <dbReference type="ARBA" id="ARBA00022692"/>
    </source>
</evidence>
<keyword evidence="4 8" id="KW-0812">Transmembrane</keyword>
<evidence type="ECO:0000256" key="5">
    <source>
        <dbReference type="ARBA" id="ARBA00022989"/>
    </source>
</evidence>
<protein>
    <submittedName>
        <fullName evidence="9">Conjugal transfer protein TrbI</fullName>
    </submittedName>
</protein>